<evidence type="ECO:0000256" key="8">
    <source>
        <dbReference type="ARBA" id="ARBA00023136"/>
    </source>
</evidence>
<dbReference type="GO" id="GO:0031965">
    <property type="term" value="C:nuclear membrane"/>
    <property type="evidence" value="ECO:0007669"/>
    <property type="project" value="UniProtKB-SubCell"/>
</dbReference>
<evidence type="ECO:0000256" key="3">
    <source>
        <dbReference type="ARBA" id="ARBA00010998"/>
    </source>
</evidence>
<keyword evidence="4" id="KW-0963">Cytoplasm</keyword>
<dbReference type="GO" id="GO:0005737">
    <property type="term" value="C:cytoplasm"/>
    <property type="evidence" value="ECO:0007669"/>
    <property type="project" value="UniProtKB-SubCell"/>
</dbReference>
<reference evidence="12 13" key="1">
    <citation type="journal article" date="2017" name="Gigascience">
        <title>Draft genome of the honey bee ectoparasitic mite, Tropilaelaps mercedesae, is shaped by the parasitic life history.</title>
        <authorList>
            <person name="Dong X."/>
            <person name="Armstrong S.D."/>
            <person name="Xia D."/>
            <person name="Makepeace B.L."/>
            <person name="Darby A.C."/>
            <person name="Kadowaki T."/>
        </authorList>
    </citation>
    <scope>NUCLEOTIDE SEQUENCE [LARGE SCALE GENOMIC DNA]</scope>
    <source>
        <strain evidence="12">Wuxi-XJTLU</strain>
    </source>
</reference>
<keyword evidence="5 11" id="KW-0812">Transmembrane</keyword>
<accession>A0A1V9XJP9</accession>
<evidence type="ECO:0000256" key="7">
    <source>
        <dbReference type="ARBA" id="ARBA00023098"/>
    </source>
</evidence>
<gene>
    <name evidence="12" type="ORF">BIW11_09538</name>
</gene>
<evidence type="ECO:0000256" key="1">
    <source>
        <dbReference type="ARBA" id="ARBA00004232"/>
    </source>
</evidence>
<name>A0A1V9XJP9_9ACAR</name>
<evidence type="ECO:0000256" key="11">
    <source>
        <dbReference type="SAM" id="Phobius"/>
    </source>
</evidence>
<sequence>MALEQTACEDLKAFERRLTEIVQFLQPPTKQWRVLLALVVLCVVSGANMWLFDPETSRVSLSASLRSHWFFSFEPGTFLRSST</sequence>
<dbReference type="InterPro" id="IPR019168">
    <property type="entry name" value="NEP1-R1"/>
</dbReference>
<dbReference type="Pfam" id="PF09771">
    <property type="entry name" value="Tmemb_18A"/>
    <property type="match status" value="1"/>
</dbReference>
<feature type="transmembrane region" description="Helical" evidence="11">
    <location>
        <begin position="32"/>
        <end position="52"/>
    </location>
</feature>
<keyword evidence="6 11" id="KW-1133">Transmembrane helix</keyword>
<evidence type="ECO:0000256" key="10">
    <source>
        <dbReference type="ARBA" id="ARBA00030458"/>
    </source>
</evidence>
<dbReference type="STRING" id="418985.A0A1V9XJP9"/>
<evidence type="ECO:0000256" key="2">
    <source>
        <dbReference type="ARBA" id="ARBA00004496"/>
    </source>
</evidence>
<dbReference type="OrthoDB" id="5786980at2759"/>
<organism evidence="12 13">
    <name type="scientific">Tropilaelaps mercedesae</name>
    <dbReference type="NCBI Taxonomy" id="418985"/>
    <lineage>
        <taxon>Eukaryota</taxon>
        <taxon>Metazoa</taxon>
        <taxon>Ecdysozoa</taxon>
        <taxon>Arthropoda</taxon>
        <taxon>Chelicerata</taxon>
        <taxon>Arachnida</taxon>
        <taxon>Acari</taxon>
        <taxon>Parasitiformes</taxon>
        <taxon>Mesostigmata</taxon>
        <taxon>Gamasina</taxon>
        <taxon>Dermanyssoidea</taxon>
        <taxon>Laelapidae</taxon>
        <taxon>Tropilaelaps</taxon>
    </lineage>
</organism>
<dbReference type="InParanoid" id="A0A1V9XJP9"/>
<dbReference type="GO" id="GO:0006629">
    <property type="term" value="P:lipid metabolic process"/>
    <property type="evidence" value="ECO:0007669"/>
    <property type="project" value="UniProtKB-KW"/>
</dbReference>
<evidence type="ECO:0000256" key="4">
    <source>
        <dbReference type="ARBA" id="ARBA00022490"/>
    </source>
</evidence>
<protein>
    <recommendedName>
        <fullName evidence="10">Transmembrane protein 188</fullName>
    </recommendedName>
</protein>
<keyword evidence="13" id="KW-1185">Reference proteome</keyword>
<dbReference type="AlphaFoldDB" id="A0A1V9XJP9"/>
<comment type="caution">
    <text evidence="12">The sequence shown here is derived from an EMBL/GenBank/DDBJ whole genome shotgun (WGS) entry which is preliminary data.</text>
</comment>
<proteinExistence type="inferred from homology"/>
<dbReference type="PANTHER" id="PTHR20996:SF1">
    <property type="entry name" value="NUCLEAR ENVELOPE PHOSPHATASE-REGULATORY SUBUNIT 1"/>
    <property type="match status" value="1"/>
</dbReference>
<dbReference type="EMBL" id="MNPL01009360">
    <property type="protein sequence ID" value="OQR73764.1"/>
    <property type="molecule type" value="Genomic_DNA"/>
</dbReference>
<dbReference type="FunCoup" id="A0A1V9XJP9">
    <property type="interactions" value="608"/>
</dbReference>
<keyword evidence="9" id="KW-0539">Nucleus</keyword>
<evidence type="ECO:0000256" key="9">
    <source>
        <dbReference type="ARBA" id="ARBA00023242"/>
    </source>
</evidence>
<evidence type="ECO:0000313" key="12">
    <source>
        <dbReference type="EMBL" id="OQR73764.1"/>
    </source>
</evidence>
<dbReference type="Proteomes" id="UP000192247">
    <property type="component" value="Unassembled WGS sequence"/>
</dbReference>
<dbReference type="PANTHER" id="PTHR20996">
    <property type="entry name" value="NUCLEAR ENVELOPE PHOSPHATASE-REGULATORY SUBUNIT 1"/>
    <property type="match status" value="1"/>
</dbReference>
<keyword evidence="8 11" id="KW-0472">Membrane</keyword>
<evidence type="ECO:0000313" key="13">
    <source>
        <dbReference type="Proteomes" id="UP000192247"/>
    </source>
</evidence>
<comment type="subcellular location">
    <subcellularLocation>
        <location evidence="2">Cytoplasm</location>
    </subcellularLocation>
    <subcellularLocation>
        <location evidence="1">Nucleus membrane</location>
        <topology evidence="1">Multi-pass membrane protein</topology>
    </subcellularLocation>
</comment>
<evidence type="ECO:0000256" key="5">
    <source>
        <dbReference type="ARBA" id="ARBA00022692"/>
    </source>
</evidence>
<evidence type="ECO:0000256" key="6">
    <source>
        <dbReference type="ARBA" id="ARBA00022989"/>
    </source>
</evidence>
<dbReference type="GO" id="GO:0071595">
    <property type="term" value="C:Nem1-Spo7 phosphatase complex"/>
    <property type="evidence" value="ECO:0007669"/>
    <property type="project" value="InterPro"/>
</dbReference>
<comment type="similarity">
    <text evidence="3">Belongs to the CNEP1R1 family.</text>
</comment>
<keyword evidence="7" id="KW-0443">Lipid metabolism</keyword>